<sequence>MLPNFGSLRPLGRPPPPLPPNQPNPTNSEPSALAPMCADNYAMDLSFQTVSRHRQGSSQRNLTIGSTPDPSTTLLSYARTVKPVVFMPRPPVTRYQTKTTLEDVVIEPEFDEPSVLEICSQVYPYGFNFFPKDIKKTRQFYEFILVDTFSVEITHIPDRNNSKKIVYSKLNFFRVLTPSHWPQGMYVPWKFSKPFNPQSYTYRDYMEAWYKVLWHESHNHS</sequence>
<feature type="region of interest" description="Disordered" evidence="1">
    <location>
        <begin position="1"/>
        <end position="34"/>
    </location>
</feature>
<dbReference type="PANTHER" id="PTHR48434">
    <property type="entry name" value="(RAPE) HYPOTHETICAL PROTEIN"/>
    <property type="match status" value="1"/>
</dbReference>
<evidence type="ECO:0000313" key="4">
    <source>
        <dbReference type="Proteomes" id="UP000321393"/>
    </source>
</evidence>
<accession>A0A5A7U2Q7</accession>
<dbReference type="Proteomes" id="UP000321393">
    <property type="component" value="Unassembled WGS sequence"/>
</dbReference>
<evidence type="ECO:0000313" key="2">
    <source>
        <dbReference type="EMBL" id="KAA0050193.1"/>
    </source>
</evidence>
<dbReference type="EMBL" id="SSTE01011875">
    <property type="protein sequence ID" value="KAA0050193.1"/>
    <property type="molecule type" value="Genomic_DNA"/>
</dbReference>
<organism evidence="2 4">
    <name type="scientific">Cucumis melo var. makuwa</name>
    <name type="common">Oriental melon</name>
    <dbReference type="NCBI Taxonomy" id="1194695"/>
    <lineage>
        <taxon>Eukaryota</taxon>
        <taxon>Viridiplantae</taxon>
        <taxon>Streptophyta</taxon>
        <taxon>Embryophyta</taxon>
        <taxon>Tracheophyta</taxon>
        <taxon>Spermatophyta</taxon>
        <taxon>Magnoliopsida</taxon>
        <taxon>eudicotyledons</taxon>
        <taxon>Gunneridae</taxon>
        <taxon>Pentapetalae</taxon>
        <taxon>rosids</taxon>
        <taxon>fabids</taxon>
        <taxon>Cucurbitales</taxon>
        <taxon>Cucurbitaceae</taxon>
        <taxon>Benincaseae</taxon>
        <taxon>Cucumis</taxon>
    </lineage>
</organism>
<dbReference type="Proteomes" id="UP000321947">
    <property type="component" value="Unassembled WGS sequence"/>
</dbReference>
<evidence type="ECO:0000256" key="1">
    <source>
        <dbReference type="SAM" id="MobiDB-lite"/>
    </source>
</evidence>
<evidence type="ECO:0000313" key="3">
    <source>
        <dbReference type="EMBL" id="TYJ98216.1"/>
    </source>
</evidence>
<dbReference type="OrthoDB" id="1743486at2759"/>
<gene>
    <name evidence="3" type="ORF">E5676_scaffold180G001130</name>
    <name evidence="2" type="ORF">E6C27_scaffold355G00230</name>
</gene>
<dbReference type="AlphaFoldDB" id="A0A5A7U2Q7"/>
<dbReference type="PANTHER" id="PTHR48434:SF1">
    <property type="entry name" value="(RAPE) HYPOTHETICAL PROTEIN"/>
    <property type="match status" value="1"/>
</dbReference>
<proteinExistence type="predicted"/>
<feature type="region of interest" description="Disordered" evidence="1">
    <location>
        <begin position="50"/>
        <end position="69"/>
    </location>
</feature>
<name>A0A5A7U2Q7_CUCMM</name>
<comment type="caution">
    <text evidence="2">The sequence shown here is derived from an EMBL/GenBank/DDBJ whole genome shotgun (WGS) entry which is preliminary data.</text>
</comment>
<evidence type="ECO:0000313" key="5">
    <source>
        <dbReference type="Proteomes" id="UP000321947"/>
    </source>
</evidence>
<protein>
    <submittedName>
        <fullName evidence="2">Enzymatic polyprotein</fullName>
    </submittedName>
</protein>
<dbReference type="EMBL" id="SSTD01018169">
    <property type="protein sequence ID" value="TYJ98216.1"/>
    <property type="molecule type" value="Genomic_DNA"/>
</dbReference>
<reference evidence="4 5" key="1">
    <citation type="submission" date="2019-08" db="EMBL/GenBank/DDBJ databases">
        <title>Draft genome sequences of two oriental melons (Cucumis melo L. var makuwa).</title>
        <authorList>
            <person name="Kwon S.-Y."/>
        </authorList>
    </citation>
    <scope>NUCLEOTIDE SEQUENCE [LARGE SCALE GENOMIC DNA]</scope>
    <source>
        <strain evidence="5">cv. Chang Bougi</strain>
        <strain evidence="4">cv. SW 3</strain>
        <tissue evidence="2">Leaf</tissue>
    </source>
</reference>
<feature type="compositionally biased region" description="Pro residues" evidence="1">
    <location>
        <begin position="12"/>
        <end position="23"/>
    </location>
</feature>